<organism evidence="1">
    <name type="scientific">bioreactor metagenome</name>
    <dbReference type="NCBI Taxonomy" id="1076179"/>
    <lineage>
        <taxon>unclassified sequences</taxon>
        <taxon>metagenomes</taxon>
        <taxon>ecological metagenomes</taxon>
    </lineage>
</organism>
<name>A0A644YQS0_9ZZZZ</name>
<comment type="caution">
    <text evidence="1">The sequence shown here is derived from an EMBL/GenBank/DDBJ whole genome shotgun (WGS) entry which is preliminary data.</text>
</comment>
<sequence length="258" mass="28673">MTHIGQELTFGRVRCFRLIRHFLRSQQSPAEGKIRPGKFLLRLHKAQLEPLPFRYVMYHTHRTDNLSRLVPEMSAPFLNEKNFTSVPFHYSVLDFVAVIIPGKREPVGGVDPFPVVGVHRFQKGIIGGNGFSSGQAEKDIHLVTPGQPHGCQFEFPASEAGNLLGFAEQAFALSQGPRPFSDEQLQLLPPACKDGGENGHGSRQKQACQQNAPSCPAGIEFLEGRPLVSRDEQRFAEDEQREYYCPGIPEAVFLPPAA</sequence>
<protein>
    <submittedName>
        <fullName evidence="1">Uncharacterized protein</fullName>
    </submittedName>
</protein>
<dbReference type="EMBL" id="VSSQ01005762">
    <property type="protein sequence ID" value="MPM30348.1"/>
    <property type="molecule type" value="Genomic_DNA"/>
</dbReference>
<dbReference type="AlphaFoldDB" id="A0A644YQS0"/>
<proteinExistence type="predicted"/>
<gene>
    <name evidence="1" type="ORF">SDC9_76896</name>
</gene>
<accession>A0A644YQS0</accession>
<evidence type="ECO:0000313" key="1">
    <source>
        <dbReference type="EMBL" id="MPM30348.1"/>
    </source>
</evidence>
<reference evidence="1" key="1">
    <citation type="submission" date="2019-08" db="EMBL/GenBank/DDBJ databases">
        <authorList>
            <person name="Kucharzyk K."/>
            <person name="Murdoch R.W."/>
            <person name="Higgins S."/>
            <person name="Loffler F."/>
        </authorList>
    </citation>
    <scope>NUCLEOTIDE SEQUENCE</scope>
</reference>